<dbReference type="PROSITE" id="PS00152">
    <property type="entry name" value="ATPASE_ALPHA_BETA"/>
    <property type="match status" value="1"/>
</dbReference>
<evidence type="ECO:0000259" key="17">
    <source>
        <dbReference type="SMART" id="SM00382"/>
    </source>
</evidence>
<dbReference type="AlphaFoldDB" id="A0AAX0YQJ1"/>
<evidence type="ECO:0000313" key="19">
    <source>
        <dbReference type="Proteomes" id="UP000240728"/>
    </source>
</evidence>
<dbReference type="FunFam" id="3.40.50.12240:FF:000002">
    <property type="entry name" value="Flagellum-specific ATP synthase FliI"/>
    <property type="match status" value="1"/>
</dbReference>
<keyword evidence="15" id="KW-0066">ATP synthesis</keyword>
<evidence type="ECO:0000313" key="18">
    <source>
        <dbReference type="EMBL" id="PSX38946.1"/>
    </source>
</evidence>
<comment type="subcellular location">
    <subcellularLocation>
        <location evidence="1">Cytoplasm</location>
    </subcellularLocation>
</comment>
<evidence type="ECO:0000256" key="16">
    <source>
        <dbReference type="ARBA" id="ARBA00034006"/>
    </source>
</evidence>
<keyword evidence="13" id="KW-0406">Ion transport</keyword>
<evidence type="ECO:0000256" key="12">
    <source>
        <dbReference type="ARBA" id="ARBA00022967"/>
    </source>
</evidence>
<dbReference type="SUPFAM" id="SSF52540">
    <property type="entry name" value="P-loop containing nucleoside triphosphate hydrolases"/>
    <property type="match status" value="1"/>
</dbReference>
<dbReference type="GO" id="GO:0008564">
    <property type="term" value="F:protein-exporting ATPase activity"/>
    <property type="evidence" value="ECO:0007669"/>
    <property type="project" value="UniProtKB-EC"/>
</dbReference>
<dbReference type="CDD" id="cd01136">
    <property type="entry name" value="ATPase_flagellum-secretory_path_III"/>
    <property type="match status" value="1"/>
</dbReference>
<dbReference type="EC" id="7.1.2.2" evidence="3"/>
<keyword evidence="6" id="KW-0963">Cytoplasm</keyword>
<protein>
    <recommendedName>
        <fullName evidence="4">Flagellum-specific ATP synthase</fullName>
        <ecNumber evidence="3">7.1.2.2</ecNumber>
    </recommendedName>
</protein>
<name>A0AAX0YQJ1_9GAMM</name>
<dbReference type="InterPro" id="IPR040627">
    <property type="entry name" value="T3SS_ATPase_C"/>
</dbReference>
<evidence type="ECO:0000256" key="3">
    <source>
        <dbReference type="ARBA" id="ARBA00012473"/>
    </source>
</evidence>
<keyword evidence="12" id="KW-1278">Translocase</keyword>
<keyword evidence="8" id="KW-0375">Hydrogen ion transport</keyword>
<keyword evidence="11" id="KW-0653">Protein transport</keyword>
<evidence type="ECO:0000256" key="6">
    <source>
        <dbReference type="ARBA" id="ARBA00022490"/>
    </source>
</evidence>
<dbReference type="RefSeq" id="WP_052957446.1">
    <property type="nucleotide sequence ID" value="NZ_JZTB01000013.1"/>
</dbReference>
<comment type="catalytic activity">
    <reaction evidence="16">
        <text>ATP + H2O + cellular proteinSide 1 = ADP + phosphate + cellular proteinSide 2.</text>
        <dbReference type="EC" id="7.4.2.8"/>
    </reaction>
</comment>
<evidence type="ECO:0000256" key="13">
    <source>
        <dbReference type="ARBA" id="ARBA00023065"/>
    </source>
</evidence>
<evidence type="ECO:0000256" key="7">
    <source>
        <dbReference type="ARBA" id="ARBA00022741"/>
    </source>
</evidence>
<gene>
    <name evidence="18" type="primary">fliI</name>
    <name evidence="18" type="ORF">C0W53_22330</name>
</gene>
<dbReference type="Pfam" id="PF00006">
    <property type="entry name" value="ATP-synt_ab"/>
    <property type="match status" value="1"/>
</dbReference>
<evidence type="ECO:0000256" key="15">
    <source>
        <dbReference type="ARBA" id="ARBA00023310"/>
    </source>
</evidence>
<dbReference type="InterPro" id="IPR000194">
    <property type="entry name" value="ATPase_F1/V1/A1_a/bsu_nucl-bd"/>
</dbReference>
<dbReference type="NCBIfam" id="TIGR01026">
    <property type="entry name" value="fliI_yscN"/>
    <property type="match status" value="1"/>
</dbReference>
<dbReference type="SMART" id="SM00382">
    <property type="entry name" value="AAA"/>
    <property type="match status" value="1"/>
</dbReference>
<evidence type="ECO:0000256" key="11">
    <source>
        <dbReference type="ARBA" id="ARBA00022927"/>
    </source>
</evidence>
<keyword evidence="14" id="KW-1006">Bacterial flagellum protein export</keyword>
<reference evidence="18 19" key="1">
    <citation type="submission" date="2018-01" db="EMBL/GenBank/DDBJ databases">
        <title>Whole genome sequencing of Histamine producing bacteria.</title>
        <authorList>
            <person name="Butler K."/>
        </authorList>
    </citation>
    <scope>NUCLEOTIDE SEQUENCE [LARGE SCALE GENOMIC DNA]</scope>
    <source>
        <strain evidence="18 19">A1-4</strain>
    </source>
</reference>
<keyword evidence="10" id="KW-0067">ATP-binding</keyword>
<organism evidence="18 19">
    <name type="scientific">Photobacterium kishitanii</name>
    <dbReference type="NCBI Taxonomy" id="318456"/>
    <lineage>
        <taxon>Bacteria</taxon>
        <taxon>Pseudomonadati</taxon>
        <taxon>Pseudomonadota</taxon>
        <taxon>Gammaproteobacteria</taxon>
        <taxon>Vibrionales</taxon>
        <taxon>Vibrionaceae</taxon>
        <taxon>Photobacterium</taxon>
    </lineage>
</organism>
<dbReference type="GO" id="GO:0044781">
    <property type="term" value="P:bacterial-type flagellum organization"/>
    <property type="evidence" value="ECO:0007669"/>
    <property type="project" value="UniProtKB-KW"/>
</dbReference>
<accession>A0AAX0YQJ1</accession>
<keyword evidence="9" id="KW-1005">Bacterial flagellum biogenesis</keyword>
<dbReference type="GO" id="GO:0046933">
    <property type="term" value="F:proton-transporting ATP synthase activity, rotational mechanism"/>
    <property type="evidence" value="ECO:0007669"/>
    <property type="project" value="TreeGrafter"/>
</dbReference>
<evidence type="ECO:0000256" key="4">
    <source>
        <dbReference type="ARBA" id="ARBA00020580"/>
    </source>
</evidence>
<dbReference type="Gene3D" id="3.40.50.12240">
    <property type="match status" value="1"/>
</dbReference>
<dbReference type="GO" id="GO:0030257">
    <property type="term" value="C:type III protein secretion system complex"/>
    <property type="evidence" value="ECO:0007669"/>
    <property type="project" value="InterPro"/>
</dbReference>
<dbReference type="GO" id="GO:0016887">
    <property type="term" value="F:ATP hydrolysis activity"/>
    <property type="evidence" value="ECO:0007669"/>
    <property type="project" value="InterPro"/>
</dbReference>
<dbReference type="Pfam" id="PF18269">
    <property type="entry name" value="T3SS_ATPase_C"/>
    <property type="match status" value="1"/>
</dbReference>
<dbReference type="InterPro" id="IPR005714">
    <property type="entry name" value="ATPase_T3SS_FliI/YscN"/>
</dbReference>
<evidence type="ECO:0000256" key="14">
    <source>
        <dbReference type="ARBA" id="ARBA00023225"/>
    </source>
</evidence>
<dbReference type="GO" id="GO:0005737">
    <property type="term" value="C:cytoplasm"/>
    <property type="evidence" value="ECO:0007669"/>
    <property type="project" value="UniProtKB-SubCell"/>
</dbReference>
<dbReference type="InterPro" id="IPR050053">
    <property type="entry name" value="ATPase_alpha/beta_chains"/>
</dbReference>
<feature type="domain" description="AAA+ ATPase" evidence="17">
    <location>
        <begin position="164"/>
        <end position="347"/>
    </location>
</feature>
<evidence type="ECO:0000256" key="10">
    <source>
        <dbReference type="ARBA" id="ARBA00022840"/>
    </source>
</evidence>
<evidence type="ECO:0000256" key="1">
    <source>
        <dbReference type="ARBA" id="ARBA00004496"/>
    </source>
</evidence>
<comment type="similarity">
    <text evidence="2">Belongs to the ATPase alpha/beta chains family.</text>
</comment>
<evidence type="ECO:0000256" key="2">
    <source>
        <dbReference type="ARBA" id="ARBA00008936"/>
    </source>
</evidence>
<dbReference type="InterPro" id="IPR020003">
    <property type="entry name" value="ATPase_a/bsu_AS"/>
</dbReference>
<dbReference type="InterPro" id="IPR027417">
    <property type="entry name" value="P-loop_NTPase"/>
</dbReference>
<keyword evidence="7" id="KW-0547">Nucleotide-binding</keyword>
<dbReference type="Proteomes" id="UP000240728">
    <property type="component" value="Unassembled WGS sequence"/>
</dbReference>
<sequence>MKINSKLNLKQQLIKAIKAIATQSTNKSYGSLESTKGLVIEAIGINQPIGSRFSIKTSTGEVIADLVGFSHNKASLLPVNSTKGLRPGAEVEMISEESSLAVGSQLLGRVINAIGLPLDGCGPIICENRLPLVRQGISPMERGIIDEPLDVGVRAINGLLTIGKGQRIGLFAGTGVGKSVLLSMIAKNTTADIVVIGLIGERGREVKEFVEKTLNKETRKKSVIVACPADEPPLLRLQGAQAATTIAEYFRDQGLNVLLIMDSLTRFAQAQREVALSLGEPPASKGYPPSVFAMLPALVERAGKGSNGGSITAIYTVLTEGDDSNDPVADSARGVLDGHIFLSRTIASMGVYPAIDVSASISRVMTEITVQNHQQAAIKFKRIYADYNSNRDLINVGAYQMGKDSNIDMAINLYPTIEQYIKQSPTESVNIADSISQLYEI</sequence>
<dbReference type="GO" id="GO:0005524">
    <property type="term" value="F:ATP binding"/>
    <property type="evidence" value="ECO:0007669"/>
    <property type="project" value="UniProtKB-KW"/>
</dbReference>
<dbReference type="PANTHER" id="PTHR15184">
    <property type="entry name" value="ATP SYNTHASE"/>
    <property type="match status" value="1"/>
</dbReference>
<keyword evidence="19" id="KW-1185">Reference proteome</keyword>
<dbReference type="PANTHER" id="PTHR15184:SF81">
    <property type="entry name" value="FLAGELLUM-SPECIFIC ATP SYNTHASE"/>
    <property type="match status" value="1"/>
</dbReference>
<comment type="caution">
    <text evidence="18">The sequence shown here is derived from an EMBL/GenBank/DDBJ whole genome shotgun (WGS) entry which is preliminary data.</text>
</comment>
<evidence type="ECO:0000256" key="9">
    <source>
        <dbReference type="ARBA" id="ARBA00022795"/>
    </source>
</evidence>
<dbReference type="InterPro" id="IPR003593">
    <property type="entry name" value="AAA+_ATPase"/>
</dbReference>
<keyword evidence="5" id="KW-0813">Transport</keyword>
<dbReference type="EMBL" id="PYOZ01000030">
    <property type="protein sequence ID" value="PSX38946.1"/>
    <property type="molecule type" value="Genomic_DNA"/>
</dbReference>
<proteinExistence type="inferred from homology"/>
<evidence type="ECO:0000256" key="8">
    <source>
        <dbReference type="ARBA" id="ARBA00022781"/>
    </source>
</evidence>
<dbReference type="GO" id="GO:0030254">
    <property type="term" value="P:protein secretion by the type III secretion system"/>
    <property type="evidence" value="ECO:0007669"/>
    <property type="project" value="InterPro"/>
</dbReference>
<keyword evidence="18" id="KW-0378">Hydrolase</keyword>
<evidence type="ECO:0000256" key="5">
    <source>
        <dbReference type="ARBA" id="ARBA00022448"/>
    </source>
</evidence>